<feature type="compositionally biased region" description="Low complexity" evidence="6">
    <location>
        <begin position="644"/>
        <end position="655"/>
    </location>
</feature>
<dbReference type="Pfam" id="PF00149">
    <property type="entry name" value="Metallophos"/>
    <property type="match status" value="1"/>
</dbReference>
<dbReference type="InterPro" id="IPR029052">
    <property type="entry name" value="Metallo-depent_PP-like"/>
</dbReference>
<evidence type="ECO:0000256" key="6">
    <source>
        <dbReference type="SAM" id="MobiDB-lite"/>
    </source>
</evidence>
<evidence type="ECO:0000259" key="7">
    <source>
        <dbReference type="Pfam" id="PF00149"/>
    </source>
</evidence>
<evidence type="ECO:0000256" key="4">
    <source>
        <dbReference type="ARBA" id="ARBA00023180"/>
    </source>
</evidence>
<dbReference type="Pfam" id="PF14008">
    <property type="entry name" value="Metallophos_C"/>
    <property type="match status" value="1"/>
</dbReference>
<feature type="compositionally biased region" description="Low complexity" evidence="6">
    <location>
        <begin position="611"/>
        <end position="625"/>
    </location>
</feature>
<proteinExistence type="evidence at transcript level"/>
<feature type="signal peptide" evidence="5">
    <location>
        <begin position="1"/>
        <end position="23"/>
    </location>
</feature>
<dbReference type="InterPro" id="IPR039331">
    <property type="entry name" value="PAPs-like"/>
</dbReference>
<keyword evidence="2 5" id="KW-0732">Signal</keyword>
<evidence type="ECO:0000256" key="1">
    <source>
        <dbReference type="ARBA" id="ARBA00008723"/>
    </source>
</evidence>
<feature type="compositionally biased region" description="Gly residues" evidence="6">
    <location>
        <begin position="626"/>
        <end position="638"/>
    </location>
</feature>
<feature type="region of interest" description="Disordered" evidence="6">
    <location>
        <begin position="611"/>
        <end position="655"/>
    </location>
</feature>
<feature type="domain" description="Calcineurin-like phosphoesterase" evidence="7">
    <location>
        <begin position="249"/>
        <end position="511"/>
    </location>
</feature>
<evidence type="ECO:0000256" key="3">
    <source>
        <dbReference type="ARBA" id="ARBA00022801"/>
    </source>
</evidence>
<feature type="domain" description="Purple acid phosphatase C-terminal" evidence="8">
    <location>
        <begin position="528"/>
        <end position="586"/>
    </location>
</feature>
<evidence type="ECO:0000313" key="9">
    <source>
        <dbReference type="EMBL" id="QOL01236.1"/>
    </source>
</evidence>
<feature type="compositionally biased region" description="Low complexity" evidence="6">
    <location>
        <begin position="675"/>
        <end position="686"/>
    </location>
</feature>
<dbReference type="InterPro" id="IPR008963">
    <property type="entry name" value="Purple_acid_Pase-like_N"/>
</dbReference>
<dbReference type="AlphaFoldDB" id="A0A7L9QEJ6"/>
<organism evidence="9">
    <name type="scientific">Trebouxia lynnae</name>
    <dbReference type="NCBI Taxonomy" id="1825957"/>
    <lineage>
        <taxon>Eukaryota</taxon>
        <taxon>Viridiplantae</taxon>
        <taxon>Chlorophyta</taxon>
        <taxon>core chlorophytes</taxon>
        <taxon>Trebouxiophyceae</taxon>
        <taxon>Trebouxiales</taxon>
        <taxon>Trebouxiaceae</taxon>
        <taxon>Trebouxia</taxon>
    </lineage>
</organism>
<dbReference type="InterPro" id="IPR041792">
    <property type="entry name" value="MPP_PAP"/>
</dbReference>
<keyword evidence="3 5" id="KW-0378">Hydrolase</keyword>
<dbReference type="SUPFAM" id="SSF49363">
    <property type="entry name" value="Purple acid phosphatase, N-terminal domain"/>
    <property type="match status" value="1"/>
</dbReference>
<comment type="similarity">
    <text evidence="1 5">Belongs to the metallophosphoesterase superfamily. Purple acid phosphatase family.</text>
</comment>
<feature type="region of interest" description="Disordered" evidence="6">
    <location>
        <begin position="675"/>
        <end position="698"/>
    </location>
</feature>
<dbReference type="PANTHER" id="PTHR22953">
    <property type="entry name" value="ACID PHOSPHATASE RELATED"/>
    <property type="match status" value="1"/>
</dbReference>
<dbReference type="PANTHER" id="PTHR22953:SF153">
    <property type="entry name" value="PURPLE ACID PHOSPHATASE"/>
    <property type="match status" value="1"/>
</dbReference>
<name>A0A7L9QEJ6_9CHLO</name>
<reference evidence="9" key="1">
    <citation type="journal article" date="2020" name="Microb. Ecol.">
        <title>The Under-explored Extracellular Proteome of Aero-Terrestrial Microalgae Provides Clues on Different Mechanisms of Desiccation Tolerance in Non-Model Organisms.</title>
        <authorList>
            <person name="Gonzalez-Hourcade M."/>
            <person name="Del Campo E.M."/>
            <person name="Casano L.M."/>
        </authorList>
    </citation>
    <scope>NUCLEOTIDE SEQUENCE</scope>
    <source>
        <strain evidence="9">TR9</strain>
    </source>
</reference>
<dbReference type="InterPro" id="IPR025733">
    <property type="entry name" value="PAPs_C"/>
</dbReference>
<evidence type="ECO:0000256" key="2">
    <source>
        <dbReference type="ARBA" id="ARBA00022729"/>
    </source>
</evidence>
<feature type="chain" id="PRO_5029943780" description="Purple acid phosphatase" evidence="5">
    <location>
        <begin position="24"/>
        <end position="714"/>
    </location>
</feature>
<accession>A0A7L9QEJ6</accession>
<dbReference type="Gene3D" id="2.60.40.380">
    <property type="entry name" value="Purple acid phosphatase-like, N-terminal"/>
    <property type="match status" value="1"/>
</dbReference>
<dbReference type="GO" id="GO:0003993">
    <property type="term" value="F:acid phosphatase activity"/>
    <property type="evidence" value="ECO:0007669"/>
    <property type="project" value="UniProtKB-EC"/>
</dbReference>
<dbReference type="Gene3D" id="3.60.21.10">
    <property type="match status" value="1"/>
</dbReference>
<dbReference type="CDD" id="cd00839">
    <property type="entry name" value="MPP_PAPs"/>
    <property type="match status" value="1"/>
</dbReference>
<keyword evidence="4" id="KW-0325">Glycoprotein</keyword>
<comment type="catalytic activity">
    <reaction evidence="5">
        <text>a phosphate monoester + H2O = an alcohol + phosphate</text>
        <dbReference type="Rhea" id="RHEA:15017"/>
        <dbReference type="ChEBI" id="CHEBI:15377"/>
        <dbReference type="ChEBI" id="CHEBI:30879"/>
        <dbReference type="ChEBI" id="CHEBI:43474"/>
        <dbReference type="ChEBI" id="CHEBI:67140"/>
        <dbReference type="EC" id="3.1.3.2"/>
    </reaction>
</comment>
<protein>
    <recommendedName>
        <fullName evidence="5">Purple acid phosphatase</fullName>
        <ecNumber evidence="5">3.1.3.2</ecNumber>
    </recommendedName>
</protein>
<dbReference type="EMBL" id="MT438989">
    <property type="protein sequence ID" value="QOL01236.1"/>
    <property type="molecule type" value="mRNA"/>
</dbReference>
<evidence type="ECO:0000259" key="8">
    <source>
        <dbReference type="Pfam" id="PF14008"/>
    </source>
</evidence>
<sequence length="714" mass="75381">MVIMQRLSACCTVFVLLLGVAQAYSPAGCNITQCMTMQNNGTGTRDPAAPEAIPQYDPIFASPTGNFTPWQIHISPADNTFENMYVVYTTGQYIAAPNDDGGLCESLTFQQASTSTSMCTGDAPKTPNDINAVQTNVQYSTSPDLTGALTAVGYRQTYSQPQGAVDHFISNLINTDIDLAGSVNGTATGSSTYYSPVIHTTTIGPLEPGVTYYYRVGDGSKAANESAVSPIMNFTMVSPFGNASDYPFRYGVTADLGQSVNSYNTVHGLMNDNAQAIFLFGDLSYADDYNGHNTGQRNGYQPRWDTWGQMMQPIISHLPFLSLMGNHEEESEFRYGDDYLDTFDCENSWDIPAPLGGNDHTQCAMSYRARYPSASNGNSSMYYSTNVGPAHFLMLNSYISYQNDSAQFAFAEQDLAAYAAANIRYANGSSSGPTPWLIVGVHEPKYSSTQPSSKFATGIHLTSEIENELGEAILPSSPRTGYLGYQMITAMESLFYQYGVDLVLTGHEHNYERSYPVYMDKPDNCGATYIVIGDGGNEEGVEDDFTNPQAAWSAFRDLAFGQASFVIMNETSAEWAWSADDGAPIDQVTITRPYLCANHLAAPYIGPAASAADAPSAAPAPQSAAGGAGEGYGAGGVGPAPQESSPSASSVTSPVASAVTSPAAAAANSVSSPVASAVSSVTGSSPPSSPSGGGGIGNAVSSVLGRRLLAPALA</sequence>
<dbReference type="InterPro" id="IPR004843">
    <property type="entry name" value="Calcineurin-like_PHP"/>
</dbReference>
<dbReference type="GO" id="GO:0046872">
    <property type="term" value="F:metal ion binding"/>
    <property type="evidence" value="ECO:0007669"/>
    <property type="project" value="InterPro"/>
</dbReference>
<dbReference type="EC" id="3.1.3.2" evidence="5"/>
<evidence type="ECO:0000256" key="5">
    <source>
        <dbReference type="RuleBase" id="RU361203"/>
    </source>
</evidence>
<dbReference type="SUPFAM" id="SSF56300">
    <property type="entry name" value="Metallo-dependent phosphatases"/>
    <property type="match status" value="1"/>
</dbReference>